<keyword evidence="10" id="KW-1185">Reference proteome</keyword>
<keyword evidence="2" id="KW-1003">Cell membrane</keyword>
<dbReference type="Pfam" id="PF02687">
    <property type="entry name" value="FtsX"/>
    <property type="match status" value="1"/>
</dbReference>
<feature type="transmembrane region" description="Helical" evidence="6">
    <location>
        <begin position="335"/>
        <end position="362"/>
    </location>
</feature>
<dbReference type="GO" id="GO:0022857">
    <property type="term" value="F:transmembrane transporter activity"/>
    <property type="evidence" value="ECO:0007669"/>
    <property type="project" value="TreeGrafter"/>
</dbReference>
<evidence type="ECO:0000259" key="7">
    <source>
        <dbReference type="Pfam" id="PF02687"/>
    </source>
</evidence>
<evidence type="ECO:0000259" key="8">
    <source>
        <dbReference type="Pfam" id="PF12704"/>
    </source>
</evidence>
<evidence type="ECO:0000313" key="9">
    <source>
        <dbReference type="EMBL" id="SHF12873.1"/>
    </source>
</evidence>
<dbReference type="STRING" id="1121884.SAMN02745131_01876"/>
<comment type="subcellular location">
    <subcellularLocation>
        <location evidence="1">Cell membrane</location>
        <topology evidence="1">Multi-pass membrane protein</topology>
    </subcellularLocation>
</comment>
<evidence type="ECO:0000256" key="5">
    <source>
        <dbReference type="ARBA" id="ARBA00023136"/>
    </source>
</evidence>
<dbReference type="PANTHER" id="PTHR30572">
    <property type="entry name" value="MEMBRANE COMPONENT OF TRANSPORTER-RELATED"/>
    <property type="match status" value="1"/>
</dbReference>
<feature type="domain" description="ABC3 transporter permease C-terminal" evidence="7">
    <location>
        <begin position="295"/>
        <end position="408"/>
    </location>
</feature>
<dbReference type="AlphaFoldDB" id="A0A1M4Z464"/>
<accession>A0A1M4Z464</accession>
<name>A0A1M4Z464_9BACT</name>
<feature type="transmembrane region" description="Helical" evidence="6">
    <location>
        <begin position="27"/>
        <end position="47"/>
    </location>
</feature>
<dbReference type="GO" id="GO:0005886">
    <property type="term" value="C:plasma membrane"/>
    <property type="evidence" value="ECO:0007669"/>
    <property type="project" value="UniProtKB-SubCell"/>
</dbReference>
<protein>
    <submittedName>
        <fullName evidence="9">Putative ABC transport system permease protein</fullName>
    </submittedName>
</protein>
<evidence type="ECO:0000313" key="10">
    <source>
        <dbReference type="Proteomes" id="UP000184048"/>
    </source>
</evidence>
<dbReference type="RefSeq" id="WP_072835072.1">
    <property type="nucleotide sequence ID" value="NZ_FQUU01000006.1"/>
</dbReference>
<dbReference type="InterPro" id="IPR025857">
    <property type="entry name" value="MacB_PCD"/>
</dbReference>
<keyword evidence="4 6" id="KW-1133">Transmembrane helix</keyword>
<evidence type="ECO:0000256" key="3">
    <source>
        <dbReference type="ARBA" id="ARBA00022692"/>
    </source>
</evidence>
<dbReference type="Proteomes" id="UP000184048">
    <property type="component" value="Unassembled WGS sequence"/>
</dbReference>
<evidence type="ECO:0000256" key="2">
    <source>
        <dbReference type="ARBA" id="ARBA00022475"/>
    </source>
</evidence>
<feature type="domain" description="MacB-like periplasmic core" evidence="8">
    <location>
        <begin position="26"/>
        <end position="253"/>
    </location>
</feature>
<organism evidence="9 10">
    <name type="scientific">Flavisolibacter ginsengisoli DSM 18119</name>
    <dbReference type="NCBI Taxonomy" id="1121884"/>
    <lineage>
        <taxon>Bacteria</taxon>
        <taxon>Pseudomonadati</taxon>
        <taxon>Bacteroidota</taxon>
        <taxon>Chitinophagia</taxon>
        <taxon>Chitinophagales</taxon>
        <taxon>Chitinophagaceae</taxon>
        <taxon>Flavisolibacter</taxon>
    </lineage>
</organism>
<gene>
    <name evidence="9" type="ORF">SAMN02745131_01876</name>
</gene>
<evidence type="ECO:0000256" key="1">
    <source>
        <dbReference type="ARBA" id="ARBA00004651"/>
    </source>
</evidence>
<feature type="transmembrane region" description="Helical" evidence="6">
    <location>
        <begin position="291"/>
        <end position="314"/>
    </location>
</feature>
<evidence type="ECO:0000256" key="4">
    <source>
        <dbReference type="ARBA" id="ARBA00022989"/>
    </source>
</evidence>
<dbReference type="Pfam" id="PF12704">
    <property type="entry name" value="MacB_PCD"/>
    <property type="match status" value="1"/>
</dbReference>
<dbReference type="InterPro" id="IPR050250">
    <property type="entry name" value="Macrolide_Exporter_MacB"/>
</dbReference>
<dbReference type="InterPro" id="IPR003838">
    <property type="entry name" value="ABC3_permease_C"/>
</dbReference>
<feature type="transmembrane region" description="Helical" evidence="6">
    <location>
        <begin position="374"/>
        <end position="398"/>
    </location>
</feature>
<dbReference type="EMBL" id="FQUU01000006">
    <property type="protein sequence ID" value="SHF12873.1"/>
    <property type="molecule type" value="Genomic_DNA"/>
</dbReference>
<proteinExistence type="predicted"/>
<keyword evidence="5 6" id="KW-0472">Membrane</keyword>
<evidence type="ECO:0000256" key="6">
    <source>
        <dbReference type="SAM" id="Phobius"/>
    </source>
</evidence>
<sequence length="414" mass="45438">MRRILEIIGSSFKMALQELWKNKLRTFLSLFGVTIGIFCIIGVLATVNSLQTNIQNQLKSLGNNTIYIDKWEWGGGADYPFWKYSKRPLAQYEEVAEIKKRTSTASYAAFFISSSVNAEVDGNTLSNVRLYGVSQDYTNIQPLDIQYGRFLTEGEFQRGNNSVVIGNEIAEQLFGEAERAPGKVIDIKGSKVNVVGVIKKQGSQIVGGWQFDKSMIIPYQFAQSVIDERRSDPIIMVKGAPAVSSKVLKDELTGTMRSIRHLNPTQEDNFALNDINDLSESLEKAFVSVNIGGWAIGALAFIVGIFGVANIMFVTVKERTSQIGLKKAIGAKSRVILMEFLLESAFLCIIGGIMGLLLVFILTKVASSLIDFPFFLSPFIILIAIIICIVAGILAGIIPASQAAKMDPVVAIRS</sequence>
<reference evidence="9 10" key="1">
    <citation type="submission" date="2016-11" db="EMBL/GenBank/DDBJ databases">
        <authorList>
            <person name="Jaros S."/>
            <person name="Januszkiewicz K."/>
            <person name="Wedrychowicz H."/>
        </authorList>
    </citation>
    <scope>NUCLEOTIDE SEQUENCE [LARGE SCALE GENOMIC DNA]</scope>
    <source>
        <strain evidence="9 10">DSM 18119</strain>
    </source>
</reference>
<keyword evidence="3 6" id="KW-0812">Transmembrane</keyword>
<dbReference type="PANTHER" id="PTHR30572:SF15">
    <property type="entry name" value="ABC TRANSPORTER PERMEASE"/>
    <property type="match status" value="1"/>
</dbReference>